<evidence type="ECO:0000313" key="3">
    <source>
        <dbReference type="Proteomes" id="UP001165120"/>
    </source>
</evidence>
<feature type="compositionally biased region" description="Acidic residues" evidence="1">
    <location>
        <begin position="23"/>
        <end position="37"/>
    </location>
</feature>
<keyword evidence="3" id="KW-1185">Reference proteome</keyword>
<feature type="region of interest" description="Disordered" evidence="1">
    <location>
        <begin position="17"/>
        <end position="44"/>
    </location>
</feature>
<sequence>MDLLLVLAKDSKILLKSKRRREDDDESEENAEDDAMDIDSKDSNQLTDEMIKKLNNRIGETITKEIQKQKNPKLIYYGIYFGEISK</sequence>
<dbReference type="EMBL" id="BSXN01000270">
    <property type="protein sequence ID" value="GME67866.1"/>
    <property type="molecule type" value="Genomic_DNA"/>
</dbReference>
<reference evidence="2" key="1">
    <citation type="submission" date="2023-04" db="EMBL/GenBank/DDBJ databases">
        <title>Candida boidinii NBRC 10035.</title>
        <authorList>
            <person name="Ichikawa N."/>
            <person name="Sato H."/>
            <person name="Tonouchi N."/>
        </authorList>
    </citation>
    <scope>NUCLEOTIDE SEQUENCE</scope>
    <source>
        <strain evidence="2">NBRC 10035</strain>
    </source>
</reference>
<protein>
    <submittedName>
        <fullName evidence="2">Unnamed protein product</fullName>
    </submittedName>
</protein>
<gene>
    <name evidence="2" type="ORF">Cboi02_000122100</name>
</gene>
<dbReference type="AlphaFoldDB" id="A0A9W6SVC0"/>
<organism evidence="2 3">
    <name type="scientific">Candida boidinii</name>
    <name type="common">Yeast</name>
    <dbReference type="NCBI Taxonomy" id="5477"/>
    <lineage>
        <taxon>Eukaryota</taxon>
        <taxon>Fungi</taxon>
        <taxon>Dikarya</taxon>
        <taxon>Ascomycota</taxon>
        <taxon>Saccharomycotina</taxon>
        <taxon>Pichiomycetes</taxon>
        <taxon>Pichiales</taxon>
        <taxon>Pichiaceae</taxon>
        <taxon>Ogataea</taxon>
        <taxon>Ogataea/Candida clade</taxon>
    </lineage>
</organism>
<evidence type="ECO:0000313" key="2">
    <source>
        <dbReference type="EMBL" id="GME67866.1"/>
    </source>
</evidence>
<comment type="caution">
    <text evidence="2">The sequence shown here is derived from an EMBL/GenBank/DDBJ whole genome shotgun (WGS) entry which is preliminary data.</text>
</comment>
<name>A0A9W6SVC0_CANBO</name>
<dbReference type="Proteomes" id="UP001165120">
    <property type="component" value="Unassembled WGS sequence"/>
</dbReference>
<proteinExistence type="predicted"/>
<accession>A0A9W6SVC0</accession>
<evidence type="ECO:0000256" key="1">
    <source>
        <dbReference type="SAM" id="MobiDB-lite"/>
    </source>
</evidence>